<evidence type="ECO:0000313" key="6">
    <source>
        <dbReference type="EMBL" id="PTD97553.1"/>
    </source>
</evidence>
<evidence type="ECO:0000259" key="5">
    <source>
        <dbReference type="PROSITE" id="PS50931"/>
    </source>
</evidence>
<keyword evidence="2" id="KW-0805">Transcription regulation</keyword>
<dbReference type="Proteomes" id="UP000241193">
    <property type="component" value="Unassembled WGS sequence"/>
</dbReference>
<sequence length="302" mass="32851">MHENTFRRLPLDPLRGFVAAARHLSFTLAADELHLTQSAISRQVQTLEAALGVTLFHRGVRSLQLTADGSRLAAAAAGWLDEYARLAAAIRPSGARPVTVTASIGIAALWLVPRLRDFQQRHPETEVRIAAGNRVIDLAREDVDLALRYCADRDTPAEAVKLFSETVMPVGHPALAAGLELNAATLPGLTLLDYGEPGFPWLGWEHWLQAAGLEGVRPRTRIVFSHYDQLIHAAAAGQGLAIGRSVLIDPLIEDGRLQVIGSQRLPIPGRGFWLIPAPRTMRSEVQRFADWVVEAARDGSAG</sequence>
<comment type="caution">
    <text evidence="6">The sequence shown here is derived from an EMBL/GenBank/DDBJ whole genome shotgun (WGS) entry which is preliminary data.</text>
</comment>
<dbReference type="PANTHER" id="PTHR30537">
    <property type="entry name" value="HTH-TYPE TRANSCRIPTIONAL REGULATOR"/>
    <property type="match status" value="1"/>
</dbReference>
<dbReference type="OrthoDB" id="9178397at2"/>
<keyword evidence="3" id="KW-0238">DNA-binding</keyword>
<dbReference type="AlphaFoldDB" id="A0A2T4IIF0"/>
<evidence type="ECO:0000256" key="4">
    <source>
        <dbReference type="ARBA" id="ARBA00023163"/>
    </source>
</evidence>
<protein>
    <submittedName>
        <fullName evidence="6">LysR family transcriptional regulator</fullName>
    </submittedName>
</protein>
<dbReference type="RefSeq" id="WP_107492073.1">
    <property type="nucleotide sequence ID" value="NZ_PZKC01000002.1"/>
</dbReference>
<dbReference type="PANTHER" id="PTHR30537:SF74">
    <property type="entry name" value="HTH-TYPE TRANSCRIPTIONAL REGULATOR TRPI"/>
    <property type="match status" value="1"/>
</dbReference>
<proteinExistence type="inferred from homology"/>
<evidence type="ECO:0000256" key="1">
    <source>
        <dbReference type="ARBA" id="ARBA00009437"/>
    </source>
</evidence>
<dbReference type="EMBL" id="PZKC01000002">
    <property type="protein sequence ID" value="PTD97553.1"/>
    <property type="molecule type" value="Genomic_DNA"/>
</dbReference>
<accession>A0A2T4IIF0</accession>
<dbReference type="PROSITE" id="PS50931">
    <property type="entry name" value="HTH_LYSR"/>
    <property type="match status" value="1"/>
</dbReference>
<evidence type="ECO:0000313" key="7">
    <source>
        <dbReference type="Proteomes" id="UP000241193"/>
    </source>
</evidence>
<dbReference type="Gene3D" id="1.10.10.10">
    <property type="entry name" value="Winged helix-like DNA-binding domain superfamily/Winged helix DNA-binding domain"/>
    <property type="match status" value="1"/>
</dbReference>
<dbReference type="InterPro" id="IPR036388">
    <property type="entry name" value="WH-like_DNA-bd_sf"/>
</dbReference>
<dbReference type="Gene3D" id="3.40.190.10">
    <property type="entry name" value="Periplasmic binding protein-like II"/>
    <property type="match status" value="2"/>
</dbReference>
<keyword evidence="7" id="KW-1185">Reference proteome</keyword>
<dbReference type="GO" id="GO:0006351">
    <property type="term" value="P:DNA-templated transcription"/>
    <property type="evidence" value="ECO:0007669"/>
    <property type="project" value="TreeGrafter"/>
</dbReference>
<organism evidence="6 7">
    <name type="scientific">Pseudothauera lacus</name>
    <dbReference type="NCBI Taxonomy" id="2136175"/>
    <lineage>
        <taxon>Bacteria</taxon>
        <taxon>Pseudomonadati</taxon>
        <taxon>Pseudomonadota</taxon>
        <taxon>Betaproteobacteria</taxon>
        <taxon>Rhodocyclales</taxon>
        <taxon>Zoogloeaceae</taxon>
        <taxon>Pseudothauera</taxon>
    </lineage>
</organism>
<reference evidence="6 7" key="1">
    <citation type="submission" date="2018-03" db="EMBL/GenBank/DDBJ databases">
        <authorList>
            <person name="Keele B.F."/>
        </authorList>
    </citation>
    <scope>NUCLEOTIDE SEQUENCE [LARGE SCALE GENOMIC DNA]</scope>
    <source>
        <strain evidence="6 7">D20</strain>
    </source>
</reference>
<dbReference type="InterPro" id="IPR000847">
    <property type="entry name" value="LysR_HTH_N"/>
</dbReference>
<gene>
    <name evidence="6" type="ORF">C8261_02405</name>
</gene>
<dbReference type="InterPro" id="IPR036390">
    <property type="entry name" value="WH_DNA-bd_sf"/>
</dbReference>
<feature type="domain" description="HTH lysR-type" evidence="5">
    <location>
        <begin position="9"/>
        <end position="66"/>
    </location>
</feature>
<reference evidence="6 7" key="2">
    <citation type="submission" date="2018-04" db="EMBL/GenBank/DDBJ databases">
        <title>Thauera lacus sp. nov., isolated from an saline lake in Inner Mongolia, China.</title>
        <authorList>
            <person name="Liang Q.-Y."/>
        </authorList>
    </citation>
    <scope>NUCLEOTIDE SEQUENCE [LARGE SCALE GENOMIC DNA]</scope>
    <source>
        <strain evidence="6 7">D20</strain>
    </source>
</reference>
<dbReference type="GO" id="GO:0003700">
    <property type="term" value="F:DNA-binding transcription factor activity"/>
    <property type="evidence" value="ECO:0007669"/>
    <property type="project" value="InterPro"/>
</dbReference>
<dbReference type="GO" id="GO:0043565">
    <property type="term" value="F:sequence-specific DNA binding"/>
    <property type="evidence" value="ECO:0007669"/>
    <property type="project" value="TreeGrafter"/>
</dbReference>
<dbReference type="InterPro" id="IPR058163">
    <property type="entry name" value="LysR-type_TF_proteobact-type"/>
</dbReference>
<comment type="similarity">
    <text evidence="1">Belongs to the LysR transcriptional regulatory family.</text>
</comment>
<dbReference type="InterPro" id="IPR005119">
    <property type="entry name" value="LysR_subst-bd"/>
</dbReference>
<dbReference type="FunFam" id="1.10.10.10:FF:000001">
    <property type="entry name" value="LysR family transcriptional regulator"/>
    <property type="match status" value="1"/>
</dbReference>
<dbReference type="PRINTS" id="PR00039">
    <property type="entry name" value="HTHLYSR"/>
</dbReference>
<dbReference type="Pfam" id="PF03466">
    <property type="entry name" value="LysR_substrate"/>
    <property type="match status" value="1"/>
</dbReference>
<dbReference type="SUPFAM" id="SSF53850">
    <property type="entry name" value="Periplasmic binding protein-like II"/>
    <property type="match status" value="1"/>
</dbReference>
<dbReference type="CDD" id="cd08432">
    <property type="entry name" value="PBP2_GcdR_TrpI_HvrB_AmpR_like"/>
    <property type="match status" value="1"/>
</dbReference>
<evidence type="ECO:0000256" key="2">
    <source>
        <dbReference type="ARBA" id="ARBA00023015"/>
    </source>
</evidence>
<keyword evidence="4" id="KW-0804">Transcription</keyword>
<evidence type="ECO:0000256" key="3">
    <source>
        <dbReference type="ARBA" id="ARBA00023125"/>
    </source>
</evidence>
<name>A0A2T4IIF0_9RHOO</name>
<dbReference type="Pfam" id="PF00126">
    <property type="entry name" value="HTH_1"/>
    <property type="match status" value="1"/>
</dbReference>
<dbReference type="SUPFAM" id="SSF46785">
    <property type="entry name" value="Winged helix' DNA-binding domain"/>
    <property type="match status" value="1"/>
</dbReference>